<dbReference type="EMBL" id="JRYB01000001">
    <property type="protein sequence ID" value="OIJ40474.1"/>
    <property type="molecule type" value="Genomic_DNA"/>
</dbReference>
<dbReference type="GO" id="GO:0046872">
    <property type="term" value="F:metal ion binding"/>
    <property type="evidence" value="ECO:0007669"/>
    <property type="project" value="UniProtKB-KW"/>
</dbReference>
<evidence type="ECO:0000313" key="8">
    <source>
        <dbReference type="Proteomes" id="UP000180246"/>
    </source>
</evidence>
<dbReference type="Pfam" id="PF13442">
    <property type="entry name" value="Cytochrome_CBB3"/>
    <property type="match status" value="1"/>
</dbReference>
<organism evidence="7 8">
    <name type="scientific">Massilia timonae</name>
    <dbReference type="NCBI Taxonomy" id="47229"/>
    <lineage>
        <taxon>Bacteria</taxon>
        <taxon>Pseudomonadati</taxon>
        <taxon>Pseudomonadota</taxon>
        <taxon>Betaproteobacteria</taxon>
        <taxon>Burkholderiales</taxon>
        <taxon>Oxalobacteraceae</taxon>
        <taxon>Telluria group</taxon>
        <taxon>Massilia</taxon>
    </lineage>
</organism>
<dbReference type="AlphaFoldDB" id="A0A1S2N782"/>
<gene>
    <name evidence="7" type="ORF">LO55_4115</name>
</gene>
<dbReference type="SUPFAM" id="SSF46626">
    <property type="entry name" value="Cytochrome c"/>
    <property type="match status" value="1"/>
</dbReference>
<comment type="caution">
    <text evidence="7">The sequence shown here is derived from an EMBL/GenBank/DDBJ whole genome shotgun (WGS) entry which is preliminary data.</text>
</comment>
<evidence type="ECO:0000256" key="5">
    <source>
        <dbReference type="SAM" id="MobiDB-lite"/>
    </source>
</evidence>
<dbReference type="RefSeq" id="WP_083415462.1">
    <property type="nucleotide sequence ID" value="NZ_JRYB01000001.1"/>
</dbReference>
<protein>
    <submittedName>
        <fullName evidence="7">Cytochrome C oxidase, cbb3-type, subunit III family protein</fullName>
    </submittedName>
</protein>
<keyword evidence="1 4" id="KW-0349">Heme</keyword>
<feature type="domain" description="Cytochrome c" evidence="6">
    <location>
        <begin position="72"/>
        <end position="156"/>
    </location>
</feature>
<keyword evidence="2 4" id="KW-0479">Metal-binding</keyword>
<dbReference type="GO" id="GO:0020037">
    <property type="term" value="F:heme binding"/>
    <property type="evidence" value="ECO:0007669"/>
    <property type="project" value="InterPro"/>
</dbReference>
<feature type="compositionally biased region" description="Basic and acidic residues" evidence="5">
    <location>
        <begin position="195"/>
        <end position="219"/>
    </location>
</feature>
<dbReference type="Proteomes" id="UP000180246">
    <property type="component" value="Unassembled WGS sequence"/>
</dbReference>
<feature type="region of interest" description="Disordered" evidence="5">
    <location>
        <begin position="166"/>
        <end position="219"/>
    </location>
</feature>
<feature type="compositionally biased region" description="Low complexity" evidence="5">
    <location>
        <begin position="169"/>
        <end position="181"/>
    </location>
</feature>
<reference evidence="7 8" key="1">
    <citation type="submission" date="2014-10" db="EMBL/GenBank/DDBJ databases">
        <authorList>
            <person name="Seo M.-J."/>
            <person name="Seok Y.J."/>
            <person name="Cha I.-T."/>
        </authorList>
    </citation>
    <scope>NUCLEOTIDE SEQUENCE [LARGE SCALE GENOMIC DNA]</scope>
    <source>
        <strain evidence="7 8">NEU</strain>
    </source>
</reference>
<dbReference type="Gene3D" id="1.10.760.10">
    <property type="entry name" value="Cytochrome c-like domain"/>
    <property type="match status" value="1"/>
</dbReference>
<dbReference type="InterPro" id="IPR009056">
    <property type="entry name" value="Cyt_c-like_dom"/>
</dbReference>
<evidence type="ECO:0000256" key="3">
    <source>
        <dbReference type="ARBA" id="ARBA00023004"/>
    </source>
</evidence>
<name>A0A1S2N782_9BURK</name>
<dbReference type="InterPro" id="IPR036909">
    <property type="entry name" value="Cyt_c-like_dom_sf"/>
</dbReference>
<keyword evidence="3 4" id="KW-0408">Iron</keyword>
<evidence type="ECO:0000256" key="2">
    <source>
        <dbReference type="ARBA" id="ARBA00022723"/>
    </source>
</evidence>
<accession>A0A1S2N782</accession>
<evidence type="ECO:0000259" key="6">
    <source>
        <dbReference type="PROSITE" id="PS51007"/>
    </source>
</evidence>
<evidence type="ECO:0000256" key="1">
    <source>
        <dbReference type="ARBA" id="ARBA00022617"/>
    </source>
</evidence>
<dbReference type="PROSITE" id="PS51007">
    <property type="entry name" value="CYTC"/>
    <property type="match status" value="1"/>
</dbReference>
<proteinExistence type="predicted"/>
<evidence type="ECO:0000313" key="7">
    <source>
        <dbReference type="EMBL" id="OIJ40474.1"/>
    </source>
</evidence>
<dbReference type="GO" id="GO:0009055">
    <property type="term" value="F:electron transfer activity"/>
    <property type="evidence" value="ECO:0007669"/>
    <property type="project" value="InterPro"/>
</dbReference>
<sequence>MKPVVKQTAAITVAIAAILLFAAFAIAWSGAFNVAADAPHSRPVYAAINFVREQSVRARAANVKVPDLANRASLVKGAGNYDAMCAQCHLSPGMGETELSRGLYPAPPNLSNTRVEPSRAFWSIKHGIKASGMPAWGKSMNDADIWNLVSLLQKLPDLNKESYEALVQSSSGHSHAGAPSGEMHDAAEGPMKGHAKTDDVKPSPEGKPRAHEHQAGEEH</sequence>
<evidence type="ECO:0000256" key="4">
    <source>
        <dbReference type="PROSITE-ProRule" id="PRU00433"/>
    </source>
</evidence>